<dbReference type="InterPro" id="IPR011856">
    <property type="entry name" value="tRNA_endonuc-like_dom_sf"/>
</dbReference>
<dbReference type="RefSeq" id="WP_013445417.1">
    <property type="nucleotide sequence ID" value="NC_014734.1"/>
</dbReference>
<dbReference type="PANTHER" id="PTHR34039:SF1">
    <property type="entry name" value="UPF0102 PROTEIN YRAN"/>
    <property type="match status" value="1"/>
</dbReference>
<evidence type="ECO:0000313" key="3">
    <source>
        <dbReference type="EMBL" id="ADQ80048.1"/>
    </source>
</evidence>
<sequence>MAEHNELGDIGEERAQAYLRSKGYHILHTNWQCGKLELDIVARIDDWLVIVEVKTRSTETFEHPQEAITPRKIRNIVSAAQEYILKFDWHGETRFDVISVIPRGQNFEIEHIEDAFLSPVN</sequence>
<name>E4T5Q4_PALPW</name>
<reference evidence="3 4" key="2">
    <citation type="journal article" date="2011" name="Stand. Genomic Sci.">
        <title>Complete genome sequence of Paludibacter propionicigenes type strain (WB4).</title>
        <authorList>
            <person name="Gronow S."/>
            <person name="Munk C."/>
            <person name="Lapidus A."/>
            <person name="Nolan M."/>
            <person name="Lucas S."/>
            <person name="Hammon N."/>
            <person name="Deshpande S."/>
            <person name="Cheng J.F."/>
            <person name="Tapia R."/>
            <person name="Han C."/>
            <person name="Goodwin L."/>
            <person name="Pitluck S."/>
            <person name="Liolios K."/>
            <person name="Ivanova N."/>
            <person name="Mavromatis K."/>
            <person name="Mikhailova N."/>
            <person name="Pati A."/>
            <person name="Chen A."/>
            <person name="Palaniappan K."/>
            <person name="Land M."/>
            <person name="Hauser L."/>
            <person name="Chang Y.J."/>
            <person name="Jeffries C.D."/>
            <person name="Brambilla E."/>
            <person name="Rohde M."/>
            <person name="Goker M."/>
            <person name="Detter J.C."/>
            <person name="Woyke T."/>
            <person name="Bristow J."/>
            <person name="Eisen J.A."/>
            <person name="Markowitz V."/>
            <person name="Hugenholtz P."/>
            <person name="Kyrpides N.C."/>
            <person name="Klenk H.P."/>
        </authorList>
    </citation>
    <scope>NUCLEOTIDE SEQUENCE [LARGE SCALE GENOMIC DNA]</scope>
    <source>
        <strain evidence="4">DSM 17365 / JCM 13257 / WB4</strain>
    </source>
</reference>
<organism evidence="3 4">
    <name type="scientific">Paludibacter propionicigenes (strain DSM 17365 / JCM 13257 / WB4)</name>
    <dbReference type="NCBI Taxonomy" id="694427"/>
    <lineage>
        <taxon>Bacteria</taxon>
        <taxon>Pseudomonadati</taxon>
        <taxon>Bacteroidota</taxon>
        <taxon>Bacteroidia</taxon>
        <taxon>Bacteroidales</taxon>
        <taxon>Paludibacteraceae</taxon>
        <taxon>Paludibacter</taxon>
    </lineage>
</organism>
<dbReference type="SUPFAM" id="SSF52980">
    <property type="entry name" value="Restriction endonuclease-like"/>
    <property type="match status" value="1"/>
</dbReference>
<dbReference type="CDD" id="cd20736">
    <property type="entry name" value="PoNe_Nuclease"/>
    <property type="match status" value="1"/>
</dbReference>
<dbReference type="OrthoDB" id="9802516at2"/>
<dbReference type="eggNOG" id="COG0792">
    <property type="taxonomic scope" value="Bacteria"/>
</dbReference>
<gene>
    <name evidence="3" type="ordered locus">Palpr_1909</name>
</gene>
<dbReference type="GO" id="GO:0003676">
    <property type="term" value="F:nucleic acid binding"/>
    <property type="evidence" value="ECO:0007669"/>
    <property type="project" value="InterPro"/>
</dbReference>
<dbReference type="HOGENOM" id="CLU_115353_2_1_10"/>
<evidence type="ECO:0000313" key="4">
    <source>
        <dbReference type="Proteomes" id="UP000008718"/>
    </source>
</evidence>
<reference key="1">
    <citation type="submission" date="2010-11" db="EMBL/GenBank/DDBJ databases">
        <title>The complete genome of Paludibacter propionicigenes DSM 17365.</title>
        <authorList>
            <consortium name="US DOE Joint Genome Institute (JGI-PGF)"/>
            <person name="Lucas S."/>
            <person name="Copeland A."/>
            <person name="Lapidus A."/>
            <person name="Bruce D."/>
            <person name="Goodwin L."/>
            <person name="Pitluck S."/>
            <person name="Kyrpides N."/>
            <person name="Mavromatis K."/>
            <person name="Ivanova N."/>
            <person name="Munk A.C."/>
            <person name="Brettin T."/>
            <person name="Detter J.C."/>
            <person name="Han C."/>
            <person name="Tapia R."/>
            <person name="Land M."/>
            <person name="Hauser L."/>
            <person name="Markowitz V."/>
            <person name="Cheng J.-F."/>
            <person name="Hugenholtz P."/>
            <person name="Woyke T."/>
            <person name="Wu D."/>
            <person name="Gronow S."/>
            <person name="Wellnitz S."/>
            <person name="Brambilla E."/>
            <person name="Klenk H.-P."/>
            <person name="Eisen J.A."/>
        </authorList>
    </citation>
    <scope>NUCLEOTIDE SEQUENCE</scope>
    <source>
        <strain>WB4</strain>
    </source>
</reference>
<dbReference type="Proteomes" id="UP000008718">
    <property type="component" value="Chromosome"/>
</dbReference>
<protein>
    <recommendedName>
        <fullName evidence="2">UPF0102 protein Palpr_1909</fullName>
    </recommendedName>
</protein>
<evidence type="ECO:0000256" key="1">
    <source>
        <dbReference type="ARBA" id="ARBA00006738"/>
    </source>
</evidence>
<keyword evidence="4" id="KW-1185">Reference proteome</keyword>
<evidence type="ECO:0000256" key="2">
    <source>
        <dbReference type="HAMAP-Rule" id="MF_00048"/>
    </source>
</evidence>
<dbReference type="Pfam" id="PF02021">
    <property type="entry name" value="UPF0102"/>
    <property type="match status" value="1"/>
</dbReference>
<proteinExistence type="inferred from homology"/>
<dbReference type="InterPro" id="IPR003509">
    <property type="entry name" value="UPF0102_YraN-like"/>
</dbReference>
<dbReference type="PANTHER" id="PTHR34039">
    <property type="entry name" value="UPF0102 PROTEIN YRAN"/>
    <property type="match status" value="1"/>
</dbReference>
<dbReference type="HAMAP" id="MF_00048">
    <property type="entry name" value="UPF0102"/>
    <property type="match status" value="1"/>
</dbReference>
<dbReference type="Gene3D" id="3.40.1350.10">
    <property type="match status" value="1"/>
</dbReference>
<accession>E4T5Q4</accession>
<dbReference type="AlphaFoldDB" id="E4T5Q4"/>
<dbReference type="InterPro" id="IPR011335">
    <property type="entry name" value="Restrct_endonuc-II-like"/>
</dbReference>
<dbReference type="KEGG" id="ppn:Palpr_1909"/>
<comment type="similarity">
    <text evidence="1 2">Belongs to the UPF0102 family.</text>
</comment>
<dbReference type="EMBL" id="CP002345">
    <property type="protein sequence ID" value="ADQ80048.1"/>
    <property type="molecule type" value="Genomic_DNA"/>
</dbReference>
<dbReference type="STRING" id="694427.Palpr_1909"/>